<name>A0A424YXV4_9EURY</name>
<accession>A0A424YXV4</accession>
<dbReference type="Proteomes" id="UP000284763">
    <property type="component" value="Unassembled WGS sequence"/>
</dbReference>
<dbReference type="AlphaFoldDB" id="A0A424YXV4"/>
<organism evidence="1 2">
    <name type="scientific">Methanosalsum natronophilum</name>
    <dbReference type="NCBI Taxonomy" id="768733"/>
    <lineage>
        <taxon>Archaea</taxon>
        <taxon>Methanobacteriati</taxon>
        <taxon>Methanobacteriota</taxon>
        <taxon>Stenosarchaea group</taxon>
        <taxon>Methanomicrobia</taxon>
        <taxon>Methanosarcinales</taxon>
        <taxon>Methanosarcinaceae</taxon>
        <taxon>Methanosalsum</taxon>
    </lineage>
</organism>
<dbReference type="EMBL" id="QZAB01000326">
    <property type="protein sequence ID" value="RQD85233.1"/>
    <property type="molecule type" value="Genomic_DNA"/>
</dbReference>
<protein>
    <submittedName>
        <fullName evidence="1">Uncharacterized protein</fullName>
    </submittedName>
</protein>
<sequence length="74" mass="8707">KKKNDESMDFADLIKSKDGNLFLRYRINGKKDEFVKVESISEAKSIIEEDNFTTTELYPKNRELLWALAYDKSK</sequence>
<evidence type="ECO:0000313" key="2">
    <source>
        <dbReference type="Proteomes" id="UP000284763"/>
    </source>
</evidence>
<comment type="caution">
    <text evidence="1">The sequence shown here is derived from an EMBL/GenBank/DDBJ whole genome shotgun (WGS) entry which is preliminary data.</text>
</comment>
<evidence type="ECO:0000313" key="1">
    <source>
        <dbReference type="EMBL" id="RQD85233.1"/>
    </source>
</evidence>
<gene>
    <name evidence="1" type="ORF">D5R95_05145</name>
</gene>
<feature type="non-terminal residue" evidence="1">
    <location>
        <position position="1"/>
    </location>
</feature>
<reference evidence="1 2" key="1">
    <citation type="submission" date="2018-08" db="EMBL/GenBank/DDBJ databases">
        <title>The metabolism and importance of syntrophic acetate oxidation coupled to methane or sulfide production in haloalkaline environments.</title>
        <authorList>
            <person name="Timmers P.H.A."/>
            <person name="Vavourakis C.D."/>
            <person name="Sorokin D.Y."/>
            <person name="Sinninghe Damste J.S."/>
            <person name="Muyzer G."/>
            <person name="Stams A.J.M."/>
            <person name="Plugge C.M."/>
        </authorList>
    </citation>
    <scope>NUCLEOTIDE SEQUENCE [LARGE SCALE GENOMIC DNA]</scope>
    <source>
        <strain evidence="1">MSAO_Arc3</strain>
    </source>
</reference>
<proteinExistence type="predicted"/>